<organism evidence="4 5">
    <name type="scientific">Methylobacterium organophilum</name>
    <dbReference type="NCBI Taxonomy" id="410"/>
    <lineage>
        <taxon>Bacteria</taxon>
        <taxon>Pseudomonadati</taxon>
        <taxon>Pseudomonadota</taxon>
        <taxon>Alphaproteobacteria</taxon>
        <taxon>Hyphomicrobiales</taxon>
        <taxon>Methylobacteriaceae</taxon>
        <taxon>Methylobacterium</taxon>
    </lineage>
</organism>
<keyword evidence="3" id="KW-0472">Membrane</keyword>
<feature type="region of interest" description="Disordered" evidence="2">
    <location>
        <begin position="1"/>
        <end position="24"/>
    </location>
</feature>
<dbReference type="EMBL" id="BPQV01000001">
    <property type="protein sequence ID" value="GJE25263.1"/>
    <property type="molecule type" value="Genomic_DNA"/>
</dbReference>
<feature type="coiled-coil region" evidence="1">
    <location>
        <begin position="96"/>
        <end position="166"/>
    </location>
</feature>
<evidence type="ECO:0000313" key="4">
    <source>
        <dbReference type="EMBL" id="GJE25263.1"/>
    </source>
</evidence>
<keyword evidence="1" id="KW-0175">Coiled coil</keyword>
<feature type="transmembrane region" description="Helical" evidence="3">
    <location>
        <begin position="53"/>
        <end position="73"/>
    </location>
</feature>
<keyword evidence="3" id="KW-0812">Transmembrane</keyword>
<dbReference type="Proteomes" id="UP001055156">
    <property type="component" value="Unassembled WGS sequence"/>
</dbReference>
<protein>
    <submittedName>
        <fullName evidence="4">Uncharacterized protein</fullName>
    </submittedName>
</protein>
<gene>
    <name evidence="4" type="ORF">LKMONMHP_0097</name>
</gene>
<accession>A0ABQ4T0Z6</accession>
<name>A0ABQ4T0Z6_METOR</name>
<comment type="caution">
    <text evidence="4">The sequence shown here is derived from an EMBL/GenBank/DDBJ whole genome shotgun (WGS) entry which is preliminary data.</text>
</comment>
<proteinExistence type="predicted"/>
<reference evidence="4" key="2">
    <citation type="submission" date="2021-08" db="EMBL/GenBank/DDBJ databases">
        <authorList>
            <person name="Tani A."/>
            <person name="Ola A."/>
            <person name="Ogura Y."/>
            <person name="Katsura K."/>
            <person name="Hayashi T."/>
        </authorList>
    </citation>
    <scope>NUCLEOTIDE SEQUENCE</scope>
    <source>
        <strain evidence="4">NBRC 15689</strain>
    </source>
</reference>
<sequence>MTDSVDAAGKDDLKKASAPTLSPEALLKQAVSGSATSAETPASRIPAFKPNPLMLGALAGALALGGVLGLVAAPQGGSDEALRQMAAGLEAGRLESARLSGEVERLTKAVAGLKDQGEAARGDRKSVTGVLGERIGKMEQVLDKRIAALSERLEQAEREQAVRQASLTALIEKRVPAVPVAALSAPAPTAKADPVQTTGSLPDKPKPEAIENWAVREVYDGVAMLEDRKRRLVEVAPGDSVPGIGRVEAIERRGRNWVVVTKQGLITTQSW</sequence>
<dbReference type="RefSeq" id="WP_238309224.1">
    <property type="nucleotide sequence ID" value="NZ_BPQV01000001.1"/>
</dbReference>
<keyword evidence="3" id="KW-1133">Transmembrane helix</keyword>
<evidence type="ECO:0000313" key="5">
    <source>
        <dbReference type="Proteomes" id="UP001055156"/>
    </source>
</evidence>
<evidence type="ECO:0000256" key="3">
    <source>
        <dbReference type="SAM" id="Phobius"/>
    </source>
</evidence>
<keyword evidence="5" id="KW-1185">Reference proteome</keyword>
<evidence type="ECO:0000256" key="2">
    <source>
        <dbReference type="SAM" id="MobiDB-lite"/>
    </source>
</evidence>
<reference evidence="4" key="1">
    <citation type="journal article" date="2021" name="Front. Microbiol.">
        <title>Comprehensive Comparative Genomics and Phenotyping of Methylobacterium Species.</title>
        <authorList>
            <person name="Alessa O."/>
            <person name="Ogura Y."/>
            <person name="Fujitani Y."/>
            <person name="Takami H."/>
            <person name="Hayashi T."/>
            <person name="Sahin N."/>
            <person name="Tani A."/>
        </authorList>
    </citation>
    <scope>NUCLEOTIDE SEQUENCE</scope>
    <source>
        <strain evidence="4">NBRC 15689</strain>
    </source>
</reference>
<evidence type="ECO:0000256" key="1">
    <source>
        <dbReference type="SAM" id="Coils"/>
    </source>
</evidence>